<evidence type="ECO:0000256" key="1">
    <source>
        <dbReference type="SAM" id="MobiDB-lite"/>
    </source>
</evidence>
<dbReference type="SUPFAM" id="SSF54762">
    <property type="entry name" value="Signal recognition particle alu RNA binding heterodimer, SRP9/14"/>
    <property type="match status" value="1"/>
</dbReference>
<dbReference type="Pfam" id="PF05486">
    <property type="entry name" value="SRP9-21"/>
    <property type="match status" value="1"/>
</dbReference>
<dbReference type="PANTHER" id="PTHR12834">
    <property type="entry name" value="SIGNAL RECOGNITION PARTICLE 9 KDA PROTEIN"/>
    <property type="match status" value="1"/>
</dbReference>
<name>A0A165GKX4_9BASI</name>
<dbReference type="InterPro" id="IPR039432">
    <property type="entry name" value="SRP9_dom"/>
</dbReference>
<protein>
    <submittedName>
        <fullName evidence="3">Signal recognition particle, SRP9/SRP14 subunit</fullName>
    </submittedName>
</protein>
<dbReference type="OrthoDB" id="360923at2759"/>
<sequence>MVYITSWPEYAKRAEELYAAVPTKTRYVVKWRADKNELVLKITDDVTCLKYKTHSSLLLNRFDALNLALMKRMRARAERPAPPEPVEETMEAVSPAPAAGAAAGGVQVQVQAAPAAGGGGKKKKKKGKK</sequence>
<dbReference type="AlphaFoldDB" id="A0A165GKX4"/>
<dbReference type="InterPro" id="IPR039914">
    <property type="entry name" value="SRP9-like"/>
</dbReference>
<dbReference type="PANTHER" id="PTHR12834:SF12">
    <property type="entry name" value="SIGNAL RECOGNITION PARTICLE 9 KDA PROTEIN"/>
    <property type="match status" value="1"/>
</dbReference>
<dbReference type="Gene3D" id="3.30.720.10">
    <property type="entry name" value="Signal recognition particle alu RNA binding heterodimer, srp9/1"/>
    <property type="match status" value="1"/>
</dbReference>
<dbReference type="EMBL" id="KV423954">
    <property type="protein sequence ID" value="KZT58201.1"/>
    <property type="molecule type" value="Genomic_DNA"/>
</dbReference>
<dbReference type="InterPro" id="IPR009018">
    <property type="entry name" value="Signal_recog_particle_SRP9/14"/>
</dbReference>
<dbReference type="Proteomes" id="UP000076842">
    <property type="component" value="Unassembled WGS sequence"/>
</dbReference>
<dbReference type="InParanoid" id="A0A165GKX4"/>
<keyword evidence="4" id="KW-1185">Reference proteome</keyword>
<dbReference type="GO" id="GO:0006614">
    <property type="term" value="P:SRP-dependent cotranslational protein targeting to membrane"/>
    <property type="evidence" value="ECO:0007669"/>
    <property type="project" value="InterPro"/>
</dbReference>
<evidence type="ECO:0000259" key="2">
    <source>
        <dbReference type="Pfam" id="PF05486"/>
    </source>
</evidence>
<evidence type="ECO:0000313" key="3">
    <source>
        <dbReference type="EMBL" id="KZT58201.1"/>
    </source>
</evidence>
<gene>
    <name evidence="3" type="ORF">CALCODRAFT_482589</name>
</gene>
<dbReference type="GO" id="GO:0008312">
    <property type="term" value="F:7S RNA binding"/>
    <property type="evidence" value="ECO:0007669"/>
    <property type="project" value="InterPro"/>
</dbReference>
<evidence type="ECO:0000313" key="4">
    <source>
        <dbReference type="Proteomes" id="UP000076842"/>
    </source>
</evidence>
<proteinExistence type="predicted"/>
<feature type="region of interest" description="Disordered" evidence="1">
    <location>
        <begin position="76"/>
        <end position="98"/>
    </location>
</feature>
<reference evidence="3 4" key="1">
    <citation type="journal article" date="2016" name="Mol. Biol. Evol.">
        <title>Comparative Genomics of Early-Diverging Mushroom-Forming Fungi Provides Insights into the Origins of Lignocellulose Decay Capabilities.</title>
        <authorList>
            <person name="Nagy L.G."/>
            <person name="Riley R."/>
            <person name="Tritt A."/>
            <person name="Adam C."/>
            <person name="Daum C."/>
            <person name="Floudas D."/>
            <person name="Sun H."/>
            <person name="Yadav J.S."/>
            <person name="Pangilinan J."/>
            <person name="Larsson K.H."/>
            <person name="Matsuura K."/>
            <person name="Barry K."/>
            <person name="Labutti K."/>
            <person name="Kuo R."/>
            <person name="Ohm R.A."/>
            <person name="Bhattacharya S.S."/>
            <person name="Shirouzu T."/>
            <person name="Yoshinaga Y."/>
            <person name="Martin F.M."/>
            <person name="Grigoriev I.V."/>
            <person name="Hibbett D.S."/>
        </authorList>
    </citation>
    <scope>NUCLEOTIDE SEQUENCE [LARGE SCALE GENOMIC DNA]</scope>
    <source>
        <strain evidence="3 4">HHB12733</strain>
    </source>
</reference>
<organism evidence="3 4">
    <name type="scientific">Calocera cornea HHB12733</name>
    <dbReference type="NCBI Taxonomy" id="1353952"/>
    <lineage>
        <taxon>Eukaryota</taxon>
        <taxon>Fungi</taxon>
        <taxon>Dikarya</taxon>
        <taxon>Basidiomycota</taxon>
        <taxon>Agaricomycotina</taxon>
        <taxon>Dacrymycetes</taxon>
        <taxon>Dacrymycetales</taxon>
        <taxon>Dacrymycetaceae</taxon>
        <taxon>Calocera</taxon>
    </lineage>
</organism>
<feature type="domain" description="SRP9" evidence="2">
    <location>
        <begin position="5"/>
        <end position="73"/>
    </location>
</feature>
<dbReference type="FunFam" id="3.30.720.10:FF:000008">
    <property type="entry name" value="Unplaced genomic scaffold supercont1.11, whole genome shotgun sequence"/>
    <property type="match status" value="1"/>
</dbReference>
<dbReference type="STRING" id="1353952.A0A165GKX4"/>
<dbReference type="GO" id="GO:0005786">
    <property type="term" value="C:signal recognition particle, endoplasmic reticulum targeting"/>
    <property type="evidence" value="ECO:0007669"/>
    <property type="project" value="TreeGrafter"/>
</dbReference>
<accession>A0A165GKX4</accession>